<dbReference type="Pfam" id="PF04542">
    <property type="entry name" value="Sigma70_r2"/>
    <property type="match status" value="1"/>
</dbReference>
<organism evidence="8 9">
    <name type="scientific">Chondromyces crocatus</name>
    <dbReference type="NCBI Taxonomy" id="52"/>
    <lineage>
        <taxon>Bacteria</taxon>
        <taxon>Pseudomonadati</taxon>
        <taxon>Myxococcota</taxon>
        <taxon>Polyangia</taxon>
        <taxon>Polyangiales</taxon>
        <taxon>Polyangiaceae</taxon>
        <taxon>Chondromyces</taxon>
    </lineage>
</organism>
<dbReference type="SUPFAM" id="SSF88946">
    <property type="entry name" value="Sigma2 domain of RNA polymerase sigma factors"/>
    <property type="match status" value="1"/>
</dbReference>
<dbReference type="GO" id="GO:0006352">
    <property type="term" value="P:DNA-templated transcription initiation"/>
    <property type="evidence" value="ECO:0007669"/>
    <property type="project" value="InterPro"/>
</dbReference>
<sequence length="290" mass="32622">MDCFPLASPQVPLIPSFEQLYAASLPFLRQSLRWLGVEKHDLDDVLQEVMLATYRALPRFDPSRGLITDDSRSDMEPKQLMEAQQAPAGSVLNAPLKRWLFGIAWRQASHYRERAYRRREVVVGAGSSWPVPTPDDGLNSEQLLANEQRAELVSVLLDRLEQNRKTVLIMYDLLEIPVDEIAHELQWSEGTVRTRLRLARQDFRTAVKRLSAEERRALSPSGLLSASELRRAMSPEALLWSARAIPQLPAALRSRIWIAVEAAIAQGSSPWLIPSSQLVGEAQSSSTFTC</sequence>
<comment type="similarity">
    <text evidence="1">Belongs to the sigma-70 factor family. ECF subfamily.</text>
</comment>
<evidence type="ECO:0000313" key="8">
    <source>
        <dbReference type="EMBL" id="AKT43197.1"/>
    </source>
</evidence>
<gene>
    <name evidence="8" type="ORF">CMC5_074280</name>
</gene>
<reference evidence="8 9" key="1">
    <citation type="submission" date="2015-07" db="EMBL/GenBank/DDBJ databases">
        <title>Genome analysis of myxobacterium Chondromyces crocatus Cm c5 reveals a high potential for natural compound synthesis and the genetic basis for the loss of fruiting body formation.</title>
        <authorList>
            <person name="Zaburannyi N."/>
            <person name="Bunk B."/>
            <person name="Maier J."/>
            <person name="Overmann J."/>
            <person name="Mueller R."/>
        </authorList>
    </citation>
    <scope>NUCLEOTIDE SEQUENCE [LARGE SCALE GENOMIC DNA]</scope>
    <source>
        <strain evidence="8 9">Cm c5</strain>
    </source>
</reference>
<keyword evidence="5" id="KW-0804">Transcription</keyword>
<dbReference type="InterPro" id="IPR007627">
    <property type="entry name" value="RNA_pol_sigma70_r2"/>
</dbReference>
<keyword evidence="9" id="KW-1185">Reference proteome</keyword>
<accession>A0A0K1ERC3</accession>
<evidence type="ECO:0000256" key="2">
    <source>
        <dbReference type="ARBA" id="ARBA00023015"/>
    </source>
</evidence>
<dbReference type="InterPro" id="IPR013325">
    <property type="entry name" value="RNA_pol_sigma_r2"/>
</dbReference>
<keyword evidence="4" id="KW-0238">DNA-binding</keyword>
<dbReference type="Pfam" id="PF08281">
    <property type="entry name" value="Sigma70_r4_2"/>
    <property type="match status" value="1"/>
</dbReference>
<keyword evidence="3" id="KW-0731">Sigma factor</keyword>
<evidence type="ECO:0000256" key="4">
    <source>
        <dbReference type="ARBA" id="ARBA00023125"/>
    </source>
</evidence>
<dbReference type="InterPro" id="IPR036388">
    <property type="entry name" value="WH-like_DNA-bd_sf"/>
</dbReference>
<evidence type="ECO:0000256" key="1">
    <source>
        <dbReference type="ARBA" id="ARBA00010641"/>
    </source>
</evidence>
<name>A0A0K1ERC3_CHOCO</name>
<dbReference type="PANTHER" id="PTHR43133">
    <property type="entry name" value="RNA POLYMERASE ECF-TYPE SIGMA FACTO"/>
    <property type="match status" value="1"/>
</dbReference>
<feature type="domain" description="RNA polymerase sigma factor 70 region 4 type 2" evidence="7">
    <location>
        <begin position="153"/>
        <end position="201"/>
    </location>
</feature>
<dbReference type="InterPro" id="IPR013324">
    <property type="entry name" value="RNA_pol_sigma_r3/r4-like"/>
</dbReference>
<dbReference type="AlphaFoldDB" id="A0A0K1ERC3"/>
<dbReference type="GO" id="GO:0016987">
    <property type="term" value="F:sigma factor activity"/>
    <property type="evidence" value="ECO:0007669"/>
    <property type="project" value="UniProtKB-KW"/>
</dbReference>
<evidence type="ECO:0000256" key="3">
    <source>
        <dbReference type="ARBA" id="ARBA00023082"/>
    </source>
</evidence>
<dbReference type="Proteomes" id="UP000067626">
    <property type="component" value="Chromosome"/>
</dbReference>
<dbReference type="OrthoDB" id="5500990at2"/>
<evidence type="ECO:0000259" key="7">
    <source>
        <dbReference type="Pfam" id="PF08281"/>
    </source>
</evidence>
<proteinExistence type="inferred from homology"/>
<dbReference type="STRING" id="52.CMC5_074280"/>
<dbReference type="SUPFAM" id="SSF88659">
    <property type="entry name" value="Sigma3 and sigma4 domains of RNA polymerase sigma factors"/>
    <property type="match status" value="1"/>
</dbReference>
<dbReference type="RefSeq" id="WP_050434711.1">
    <property type="nucleotide sequence ID" value="NZ_CP012159.1"/>
</dbReference>
<dbReference type="InterPro" id="IPR039425">
    <property type="entry name" value="RNA_pol_sigma-70-like"/>
</dbReference>
<evidence type="ECO:0008006" key="10">
    <source>
        <dbReference type="Google" id="ProtNLM"/>
    </source>
</evidence>
<dbReference type="EMBL" id="CP012159">
    <property type="protein sequence ID" value="AKT43197.1"/>
    <property type="molecule type" value="Genomic_DNA"/>
</dbReference>
<dbReference type="InterPro" id="IPR013249">
    <property type="entry name" value="RNA_pol_sigma70_r4_t2"/>
</dbReference>
<keyword evidence="2" id="KW-0805">Transcription regulation</keyword>
<evidence type="ECO:0000313" key="9">
    <source>
        <dbReference type="Proteomes" id="UP000067626"/>
    </source>
</evidence>
<dbReference type="KEGG" id="ccro:CMC5_074280"/>
<dbReference type="Gene3D" id="1.10.1740.10">
    <property type="match status" value="1"/>
</dbReference>
<dbReference type="GO" id="GO:0003677">
    <property type="term" value="F:DNA binding"/>
    <property type="evidence" value="ECO:0007669"/>
    <property type="project" value="UniProtKB-KW"/>
</dbReference>
<evidence type="ECO:0000256" key="5">
    <source>
        <dbReference type="ARBA" id="ARBA00023163"/>
    </source>
</evidence>
<feature type="domain" description="RNA polymerase sigma-70 region 2" evidence="6">
    <location>
        <begin position="20"/>
        <end position="65"/>
    </location>
</feature>
<protein>
    <recommendedName>
        <fullName evidence="10">RNA polymerase subunit sigma</fullName>
    </recommendedName>
</protein>
<dbReference type="PANTHER" id="PTHR43133:SF8">
    <property type="entry name" value="RNA POLYMERASE SIGMA FACTOR HI_1459-RELATED"/>
    <property type="match status" value="1"/>
</dbReference>
<evidence type="ECO:0000259" key="6">
    <source>
        <dbReference type="Pfam" id="PF04542"/>
    </source>
</evidence>
<dbReference type="Gene3D" id="1.10.10.10">
    <property type="entry name" value="Winged helix-like DNA-binding domain superfamily/Winged helix DNA-binding domain"/>
    <property type="match status" value="1"/>
</dbReference>